<proteinExistence type="predicted"/>
<feature type="compositionally biased region" description="Basic and acidic residues" evidence="1">
    <location>
        <begin position="121"/>
        <end position="152"/>
    </location>
</feature>
<gene>
    <name evidence="2" type="ORF">B0H63DRAFT_160708</name>
</gene>
<accession>A0AAE0NTS0</accession>
<protein>
    <submittedName>
        <fullName evidence="2">Uncharacterized protein</fullName>
    </submittedName>
</protein>
<evidence type="ECO:0000256" key="1">
    <source>
        <dbReference type="SAM" id="MobiDB-lite"/>
    </source>
</evidence>
<feature type="compositionally biased region" description="Low complexity" evidence="1">
    <location>
        <begin position="8"/>
        <end position="18"/>
    </location>
</feature>
<reference evidence="2" key="2">
    <citation type="submission" date="2023-06" db="EMBL/GenBank/DDBJ databases">
        <authorList>
            <consortium name="Lawrence Berkeley National Laboratory"/>
            <person name="Haridas S."/>
            <person name="Hensen N."/>
            <person name="Bonometti L."/>
            <person name="Westerberg I."/>
            <person name="Brannstrom I.O."/>
            <person name="Guillou S."/>
            <person name="Cros-Aarteil S."/>
            <person name="Calhoun S."/>
            <person name="Kuo A."/>
            <person name="Mondo S."/>
            <person name="Pangilinan J."/>
            <person name="Riley R."/>
            <person name="LaButti K."/>
            <person name="Andreopoulos B."/>
            <person name="Lipzen A."/>
            <person name="Chen C."/>
            <person name="Yanf M."/>
            <person name="Daum C."/>
            <person name="Ng V."/>
            <person name="Clum A."/>
            <person name="Steindorff A."/>
            <person name="Ohm R."/>
            <person name="Martin F."/>
            <person name="Silar P."/>
            <person name="Natvig D."/>
            <person name="Lalanne C."/>
            <person name="Gautier V."/>
            <person name="Ament-velasquez S.L."/>
            <person name="Kruys A."/>
            <person name="Hutchinson M.I."/>
            <person name="Powell A.J."/>
            <person name="Barry K."/>
            <person name="Miller A.N."/>
            <person name="Grigoriev I.V."/>
            <person name="Debuchy R."/>
            <person name="Gladieux P."/>
            <person name="Thoren M.H."/>
            <person name="Johannesson H."/>
        </authorList>
    </citation>
    <scope>NUCLEOTIDE SEQUENCE</scope>
    <source>
        <strain evidence="2">CBS 232.78</strain>
    </source>
</reference>
<feature type="compositionally biased region" description="Basic and acidic residues" evidence="1">
    <location>
        <begin position="193"/>
        <end position="239"/>
    </location>
</feature>
<feature type="region of interest" description="Disordered" evidence="1">
    <location>
        <begin position="71"/>
        <end position="90"/>
    </location>
</feature>
<feature type="region of interest" description="Disordered" evidence="1">
    <location>
        <begin position="1"/>
        <end position="56"/>
    </location>
</feature>
<dbReference type="Proteomes" id="UP001285441">
    <property type="component" value="Unassembled WGS sequence"/>
</dbReference>
<dbReference type="SUPFAM" id="SSF90257">
    <property type="entry name" value="Myosin rod fragments"/>
    <property type="match status" value="1"/>
</dbReference>
<organism evidence="2 3">
    <name type="scientific">Podospora didyma</name>
    <dbReference type="NCBI Taxonomy" id="330526"/>
    <lineage>
        <taxon>Eukaryota</taxon>
        <taxon>Fungi</taxon>
        <taxon>Dikarya</taxon>
        <taxon>Ascomycota</taxon>
        <taxon>Pezizomycotina</taxon>
        <taxon>Sordariomycetes</taxon>
        <taxon>Sordariomycetidae</taxon>
        <taxon>Sordariales</taxon>
        <taxon>Podosporaceae</taxon>
        <taxon>Podospora</taxon>
    </lineage>
</organism>
<sequence>MTTKSVKFRSSPSSGGSHYSDDRLSDSGVGSFSGSDTRPTADRNYTTTSEYADRDYSNNIYTLQNLQNQVADVTASRDKYRRRAQDAEKKATEVEELLNQMRKDFKEVEAQSRAFKNRIETLESEKSTLTEEKEKLKDEVKDLKNDIKDLKRSSRHRSNSSSPVMSGAIPAESSDEKTSLRRSSSKRHSTKPSAREREKEMKIKAQEEQDEKERLRQRFNVESRADESDATKSSRESTKSSRRRRESYVEPLGQSAPRPSATATPLSPTRQHSAYTTAPFSPPQYTNIREPSTRAAVPRGTTVRPSVHIAYDSPFSPTSNGEDGGYHNYPLPQKNSRGGDRR</sequence>
<evidence type="ECO:0000313" key="2">
    <source>
        <dbReference type="EMBL" id="KAK3387583.1"/>
    </source>
</evidence>
<feature type="compositionally biased region" description="Polar residues" evidence="1">
    <location>
        <begin position="261"/>
        <end position="290"/>
    </location>
</feature>
<dbReference type="Gene3D" id="1.10.287.1490">
    <property type="match status" value="1"/>
</dbReference>
<feature type="compositionally biased region" description="Basic and acidic residues" evidence="1">
    <location>
        <begin position="75"/>
        <end position="90"/>
    </location>
</feature>
<feature type="compositionally biased region" description="Low complexity" evidence="1">
    <location>
        <begin position="26"/>
        <end position="36"/>
    </location>
</feature>
<dbReference type="EMBL" id="JAULSW010000003">
    <property type="protein sequence ID" value="KAK3387583.1"/>
    <property type="molecule type" value="Genomic_DNA"/>
</dbReference>
<name>A0AAE0NTS0_9PEZI</name>
<dbReference type="AlphaFoldDB" id="A0AAE0NTS0"/>
<comment type="caution">
    <text evidence="2">The sequence shown here is derived from an EMBL/GenBank/DDBJ whole genome shotgun (WGS) entry which is preliminary data.</text>
</comment>
<reference evidence="2" key="1">
    <citation type="journal article" date="2023" name="Mol. Phylogenet. Evol.">
        <title>Genome-scale phylogeny and comparative genomics of the fungal order Sordariales.</title>
        <authorList>
            <person name="Hensen N."/>
            <person name="Bonometti L."/>
            <person name="Westerberg I."/>
            <person name="Brannstrom I.O."/>
            <person name="Guillou S."/>
            <person name="Cros-Aarteil S."/>
            <person name="Calhoun S."/>
            <person name="Haridas S."/>
            <person name="Kuo A."/>
            <person name="Mondo S."/>
            <person name="Pangilinan J."/>
            <person name="Riley R."/>
            <person name="LaButti K."/>
            <person name="Andreopoulos B."/>
            <person name="Lipzen A."/>
            <person name="Chen C."/>
            <person name="Yan M."/>
            <person name="Daum C."/>
            <person name="Ng V."/>
            <person name="Clum A."/>
            <person name="Steindorff A."/>
            <person name="Ohm R.A."/>
            <person name="Martin F."/>
            <person name="Silar P."/>
            <person name="Natvig D.O."/>
            <person name="Lalanne C."/>
            <person name="Gautier V."/>
            <person name="Ament-Velasquez S.L."/>
            <person name="Kruys A."/>
            <person name="Hutchinson M.I."/>
            <person name="Powell A.J."/>
            <person name="Barry K."/>
            <person name="Miller A.N."/>
            <person name="Grigoriev I.V."/>
            <person name="Debuchy R."/>
            <person name="Gladieux P."/>
            <person name="Hiltunen Thoren M."/>
            <person name="Johannesson H."/>
        </authorList>
    </citation>
    <scope>NUCLEOTIDE SEQUENCE</scope>
    <source>
        <strain evidence="2">CBS 232.78</strain>
    </source>
</reference>
<keyword evidence="3" id="KW-1185">Reference proteome</keyword>
<evidence type="ECO:0000313" key="3">
    <source>
        <dbReference type="Proteomes" id="UP001285441"/>
    </source>
</evidence>
<feature type="region of interest" description="Disordered" evidence="1">
    <location>
        <begin position="121"/>
        <end position="342"/>
    </location>
</feature>